<name>A0A2N7S648_9MICC</name>
<protein>
    <submittedName>
        <fullName evidence="1">Uncharacterized protein</fullName>
    </submittedName>
</protein>
<evidence type="ECO:0000313" key="2">
    <source>
        <dbReference type="Proteomes" id="UP000235739"/>
    </source>
</evidence>
<sequence length="85" mass="9145">MAKRKKTRIRFNYAGFNAVRRSEGVRADLEARAQRIAAAAGPGFETKSTLNPGRAGVLIFADTHEAMVAEAEDKALTRAIDAGRG</sequence>
<comment type="caution">
    <text evidence="1">The sequence shown here is derived from an EMBL/GenBank/DDBJ whole genome shotgun (WGS) entry which is preliminary data.</text>
</comment>
<evidence type="ECO:0000313" key="1">
    <source>
        <dbReference type="EMBL" id="PMQ21621.1"/>
    </source>
</evidence>
<reference evidence="1 2" key="1">
    <citation type="journal article" date="2017" name="Elife">
        <title>Extensive horizontal gene transfer in cheese-associated bacteria.</title>
        <authorList>
            <person name="Bonham K.S."/>
            <person name="Wolfe B.E."/>
            <person name="Dutton R.J."/>
        </authorList>
    </citation>
    <scope>NUCLEOTIDE SEQUENCE [LARGE SCALE GENOMIC DNA]</scope>
    <source>
        <strain evidence="1 2">JB182</strain>
    </source>
</reference>
<proteinExistence type="predicted"/>
<gene>
    <name evidence="1" type="ORF">CIK84_08855</name>
</gene>
<accession>A0A2N7S648</accession>
<dbReference type="EMBL" id="PNQX01000001">
    <property type="protein sequence ID" value="PMQ21621.1"/>
    <property type="molecule type" value="Genomic_DNA"/>
</dbReference>
<dbReference type="AlphaFoldDB" id="A0A2N7S648"/>
<dbReference type="Proteomes" id="UP000235739">
    <property type="component" value="Unassembled WGS sequence"/>
</dbReference>
<organism evidence="1 2">
    <name type="scientific">Glutamicibacter arilaitensis</name>
    <dbReference type="NCBI Taxonomy" id="256701"/>
    <lineage>
        <taxon>Bacteria</taxon>
        <taxon>Bacillati</taxon>
        <taxon>Actinomycetota</taxon>
        <taxon>Actinomycetes</taxon>
        <taxon>Micrococcales</taxon>
        <taxon>Micrococcaceae</taxon>
        <taxon>Glutamicibacter</taxon>
    </lineage>
</organism>
<dbReference type="RefSeq" id="WP_102598102.1">
    <property type="nucleotide sequence ID" value="NZ_JBQDJG010000011.1"/>
</dbReference>